<feature type="compositionally biased region" description="Pro residues" evidence="25">
    <location>
        <begin position="72"/>
        <end position="87"/>
    </location>
</feature>
<sequence>MKRPDASNAPCAPAATDRPSADDGVQTLPDDARAASAGPRAAPAASSYVSRATGQHACDTAASTRTDMAPRPSSPLPPQPSPAPRDPQAPSAAQPGSAGSSPWRASGAANAPSAQPTQPHPKPGMPAEPPEPAHLHEPLSPDDPLAPAPFNPYKGNRGATRALKALKYSIKGFRAAIREESAFRQELTLAAILVPIGIFVPVDPVERVLLLGSVMLVLIVELLNSSIENAVDRIGLERNELSGRAKDLGSAAVTVALLTCVMTWGLILVPRFGPSLLHWLQSR</sequence>
<feature type="binding site" evidence="21">
    <location>
        <position position="161"/>
    </location>
    <ligand>
        <name>substrate</name>
    </ligand>
</feature>
<evidence type="ECO:0000313" key="26">
    <source>
        <dbReference type="EMBL" id="PXX16443.1"/>
    </source>
</evidence>
<keyword evidence="7 24" id="KW-0997">Cell inner membrane</keyword>
<dbReference type="GO" id="GO:0006654">
    <property type="term" value="P:phosphatidic acid biosynthetic process"/>
    <property type="evidence" value="ECO:0007669"/>
    <property type="project" value="InterPro"/>
</dbReference>
<protein>
    <recommendedName>
        <fullName evidence="4 24">Diacylglycerol kinase</fullName>
        <ecNumber evidence="3 24">2.7.1.107</ecNumber>
    </recommendedName>
</protein>
<evidence type="ECO:0000256" key="7">
    <source>
        <dbReference type="ARBA" id="ARBA00022519"/>
    </source>
</evidence>
<keyword evidence="14 23" id="KW-0460">Magnesium</keyword>
<keyword evidence="10 23" id="KW-0479">Metal-binding</keyword>
<evidence type="ECO:0000256" key="9">
    <source>
        <dbReference type="ARBA" id="ARBA00022692"/>
    </source>
</evidence>
<dbReference type="Proteomes" id="UP000183529">
    <property type="component" value="Unassembled WGS sequence"/>
</dbReference>
<evidence type="ECO:0000313" key="29">
    <source>
        <dbReference type="Proteomes" id="UP000247515"/>
    </source>
</evidence>
<feature type="binding site" evidence="21">
    <location>
        <position position="250"/>
    </location>
    <ligand>
        <name>substrate</name>
    </ligand>
</feature>
<reference evidence="26 29" key="2">
    <citation type="submission" date="2018-05" db="EMBL/GenBank/DDBJ databases">
        <title>Genomic Encyclopedia of Type Strains, Phase IV (KMG-V): Genome sequencing to study the core and pangenomes of soil and plant-associated prokaryotes.</title>
        <authorList>
            <person name="Whitman W."/>
        </authorList>
    </citation>
    <scope>NUCLEOTIDE SEQUENCE [LARGE SCALE GENOMIC DNA]</scope>
    <source>
        <strain evidence="26 29">SIr-6563</strain>
    </source>
</reference>
<evidence type="ECO:0000256" key="2">
    <source>
        <dbReference type="ARBA" id="ARBA00005967"/>
    </source>
</evidence>
<dbReference type="PROSITE" id="PS01069">
    <property type="entry name" value="DAGK_PROKAR"/>
    <property type="match status" value="1"/>
</dbReference>
<evidence type="ECO:0000256" key="11">
    <source>
        <dbReference type="ARBA" id="ARBA00022741"/>
    </source>
</evidence>
<evidence type="ECO:0000256" key="19">
    <source>
        <dbReference type="ARBA" id="ARBA00023264"/>
    </source>
</evidence>
<dbReference type="PANTHER" id="PTHR34299">
    <property type="entry name" value="DIACYLGLYCEROL KINASE"/>
    <property type="match status" value="1"/>
</dbReference>
<dbReference type="AlphaFoldDB" id="A0AAQ1JVN9"/>
<dbReference type="GO" id="GO:0005886">
    <property type="term" value="C:plasma membrane"/>
    <property type="evidence" value="ECO:0007669"/>
    <property type="project" value="UniProtKB-SubCell"/>
</dbReference>
<comment type="function">
    <text evidence="24">Catalyzes the ATP-dependent phosphorylation of sn-l,2-diacylglycerol (DAG) to phosphatidic acid. Involved in the recycling of diacylglycerol produced as a by-product during membrane-derived oligosaccharide (MDO) biosynthesis.</text>
</comment>
<keyword evidence="5" id="KW-1003">Cell membrane</keyword>
<comment type="cofactor">
    <cofactor evidence="23">
        <name>Mg(2+)</name>
        <dbReference type="ChEBI" id="CHEBI:18420"/>
    </cofactor>
    <text evidence="23">Mn(2+), Zn(2+), Cd(2+) and Co(2+) support activity to lesser extents.</text>
</comment>
<dbReference type="EMBL" id="QJJV01000008">
    <property type="protein sequence ID" value="PXX16443.1"/>
    <property type="molecule type" value="Genomic_DNA"/>
</dbReference>
<evidence type="ECO:0000256" key="17">
    <source>
        <dbReference type="ARBA" id="ARBA00023136"/>
    </source>
</evidence>
<feature type="compositionally biased region" description="Pro residues" evidence="25">
    <location>
        <begin position="118"/>
        <end position="130"/>
    </location>
</feature>
<evidence type="ECO:0000256" key="13">
    <source>
        <dbReference type="ARBA" id="ARBA00022840"/>
    </source>
</evidence>
<evidence type="ECO:0000256" key="23">
    <source>
        <dbReference type="PIRSR" id="PIRSR600829-4"/>
    </source>
</evidence>
<keyword evidence="19 24" id="KW-1208">Phospholipid metabolism</keyword>
<dbReference type="GO" id="GO:0004143">
    <property type="term" value="F:ATP-dependent diacylglycerol kinase activity"/>
    <property type="evidence" value="ECO:0007669"/>
    <property type="project" value="UniProtKB-EC"/>
</dbReference>
<dbReference type="Gene3D" id="1.10.287.3610">
    <property type="match status" value="1"/>
</dbReference>
<name>A0AAQ1JVN9_9BURK</name>
<keyword evidence="12 24" id="KW-0418">Kinase</keyword>
<keyword evidence="11 22" id="KW-0547">Nucleotide-binding</keyword>
<dbReference type="EMBL" id="FNZM01000011">
    <property type="protein sequence ID" value="SEJ96106.1"/>
    <property type="molecule type" value="Genomic_DNA"/>
</dbReference>
<keyword evidence="9 24" id="KW-0812">Transmembrane</keyword>
<feature type="transmembrane region" description="Helical" evidence="24">
    <location>
        <begin position="208"/>
        <end position="227"/>
    </location>
</feature>
<evidence type="ECO:0000256" key="3">
    <source>
        <dbReference type="ARBA" id="ARBA00012133"/>
    </source>
</evidence>
<dbReference type="InterPro" id="IPR033718">
    <property type="entry name" value="DAGK_prok"/>
</dbReference>
<dbReference type="Pfam" id="PF01219">
    <property type="entry name" value="DAGK_prokar"/>
    <property type="match status" value="1"/>
</dbReference>
<evidence type="ECO:0000256" key="22">
    <source>
        <dbReference type="PIRSR" id="PIRSR600829-3"/>
    </source>
</evidence>
<feature type="binding site" evidence="22">
    <location>
        <position position="168"/>
    </location>
    <ligand>
        <name>ATP</name>
        <dbReference type="ChEBI" id="CHEBI:30616"/>
    </ligand>
</feature>
<reference evidence="27 28" key="1">
    <citation type="submission" date="2016-10" db="EMBL/GenBank/DDBJ databases">
        <authorList>
            <person name="Varghese N."/>
            <person name="Submissions S."/>
        </authorList>
    </citation>
    <scope>NUCLEOTIDE SEQUENCE [LARGE SCALE GENOMIC DNA]</scope>
    <source>
        <strain evidence="27 28">LMG 22274</strain>
    </source>
</reference>
<feature type="active site" description="Proton acceptor" evidence="20">
    <location>
        <position position="221"/>
    </location>
</feature>
<feature type="compositionally biased region" description="Low complexity" evidence="25">
    <location>
        <begin position="34"/>
        <end position="47"/>
    </location>
</feature>
<evidence type="ECO:0000256" key="25">
    <source>
        <dbReference type="SAM" id="MobiDB-lite"/>
    </source>
</evidence>
<evidence type="ECO:0000256" key="8">
    <source>
        <dbReference type="ARBA" id="ARBA00022679"/>
    </source>
</evidence>
<evidence type="ECO:0000256" key="20">
    <source>
        <dbReference type="PIRSR" id="PIRSR600829-1"/>
    </source>
</evidence>
<comment type="caution">
    <text evidence="27">The sequence shown here is derived from an EMBL/GenBank/DDBJ whole genome shotgun (WGS) entry which is preliminary data.</text>
</comment>
<dbReference type="EC" id="2.7.1.107" evidence="3 24"/>
<feature type="binding site" evidence="21">
    <location>
        <position position="207"/>
    </location>
    <ligand>
        <name>substrate</name>
    </ligand>
</feature>
<evidence type="ECO:0000256" key="18">
    <source>
        <dbReference type="ARBA" id="ARBA00023209"/>
    </source>
</evidence>
<feature type="binding site" evidence="21">
    <location>
        <begin position="182"/>
        <end position="186"/>
    </location>
    <ligand>
        <name>substrate</name>
    </ligand>
</feature>
<dbReference type="CDD" id="cd14264">
    <property type="entry name" value="DAGK_IM"/>
    <property type="match status" value="1"/>
</dbReference>
<evidence type="ECO:0000256" key="6">
    <source>
        <dbReference type="ARBA" id="ARBA00022516"/>
    </source>
</evidence>
<evidence type="ECO:0000256" key="14">
    <source>
        <dbReference type="ARBA" id="ARBA00022842"/>
    </source>
</evidence>
<feature type="region of interest" description="Disordered" evidence="25">
    <location>
        <begin position="1"/>
        <end position="156"/>
    </location>
</feature>
<feature type="binding site" evidence="22">
    <location>
        <position position="161"/>
    </location>
    <ligand>
        <name>ATP</name>
        <dbReference type="ChEBI" id="CHEBI:30616"/>
    </ligand>
</feature>
<dbReference type="Proteomes" id="UP000247515">
    <property type="component" value="Unassembled WGS sequence"/>
</dbReference>
<evidence type="ECO:0000256" key="1">
    <source>
        <dbReference type="ARBA" id="ARBA00004429"/>
    </source>
</evidence>
<accession>A0AAQ1JVN9</accession>
<feature type="binding site" evidence="21">
    <location>
        <position position="221"/>
    </location>
    <ligand>
        <name>substrate</name>
    </ligand>
</feature>
<gene>
    <name evidence="26" type="ORF">C7400_108251</name>
    <name evidence="27" type="ORF">SAMN05216550_111249</name>
</gene>
<feature type="compositionally biased region" description="Low complexity" evidence="25">
    <location>
        <begin position="88"/>
        <end position="102"/>
    </location>
</feature>
<feature type="binding site" evidence="23">
    <location>
        <position position="228"/>
    </location>
    <ligand>
        <name>a divalent metal cation</name>
        <dbReference type="ChEBI" id="CHEBI:60240"/>
    </ligand>
</feature>
<evidence type="ECO:0000256" key="10">
    <source>
        <dbReference type="ARBA" id="ARBA00022723"/>
    </source>
</evidence>
<feature type="binding site" evidence="22">
    <location>
        <position position="228"/>
    </location>
    <ligand>
        <name>ATP</name>
        <dbReference type="ChEBI" id="CHEBI:30616"/>
    </ligand>
</feature>
<evidence type="ECO:0000256" key="16">
    <source>
        <dbReference type="ARBA" id="ARBA00023098"/>
    </source>
</evidence>
<keyword evidence="16 24" id="KW-0443">Lipid metabolism</keyword>
<feature type="binding site" evidence="22">
    <location>
        <begin position="246"/>
        <end position="247"/>
    </location>
    <ligand>
        <name>ATP</name>
        <dbReference type="ChEBI" id="CHEBI:30616"/>
    </ligand>
</feature>
<feature type="binding site" evidence="23">
    <location>
        <position position="180"/>
    </location>
    <ligand>
        <name>a divalent metal cation</name>
        <dbReference type="ChEBI" id="CHEBI:60240"/>
    </ligand>
</feature>
<dbReference type="InterPro" id="IPR036945">
    <property type="entry name" value="DAGK_sf"/>
</dbReference>
<comment type="catalytic activity">
    <reaction evidence="24">
        <text>a 1,2-diacyl-sn-glycerol + ATP = a 1,2-diacyl-sn-glycero-3-phosphate + ADP + H(+)</text>
        <dbReference type="Rhea" id="RHEA:10272"/>
        <dbReference type="ChEBI" id="CHEBI:15378"/>
        <dbReference type="ChEBI" id="CHEBI:17815"/>
        <dbReference type="ChEBI" id="CHEBI:30616"/>
        <dbReference type="ChEBI" id="CHEBI:58608"/>
        <dbReference type="ChEBI" id="CHEBI:456216"/>
        <dbReference type="EC" id="2.7.1.107"/>
    </reaction>
</comment>
<evidence type="ECO:0000256" key="12">
    <source>
        <dbReference type="ARBA" id="ARBA00022777"/>
    </source>
</evidence>
<evidence type="ECO:0000256" key="5">
    <source>
        <dbReference type="ARBA" id="ARBA00022475"/>
    </source>
</evidence>
<evidence type="ECO:0000313" key="28">
    <source>
        <dbReference type="Proteomes" id="UP000183529"/>
    </source>
</evidence>
<comment type="caution">
    <text evidence="24">Lacks conserved residue(s) required for the propagation of feature annotation.</text>
</comment>
<keyword evidence="29" id="KW-1185">Reference proteome</keyword>
<keyword evidence="13 22" id="KW-0067">ATP-binding</keyword>
<keyword evidence="8 24" id="KW-0808">Transferase</keyword>
<keyword evidence="6" id="KW-0444">Lipid biosynthesis</keyword>
<organism evidence="27 28">
    <name type="scientific">Paraburkholderia tropica</name>
    <dbReference type="NCBI Taxonomy" id="92647"/>
    <lineage>
        <taxon>Bacteria</taxon>
        <taxon>Pseudomonadati</taxon>
        <taxon>Pseudomonadota</taxon>
        <taxon>Betaproteobacteria</taxon>
        <taxon>Burkholderiales</taxon>
        <taxon>Burkholderiaceae</taxon>
        <taxon>Paraburkholderia</taxon>
    </lineage>
</organism>
<comment type="subcellular location">
    <subcellularLocation>
        <location evidence="1 24">Cell inner membrane</location>
        <topology evidence="1 24">Multi-pass membrane protein</topology>
    </subcellularLocation>
</comment>
<evidence type="ECO:0000256" key="21">
    <source>
        <dbReference type="PIRSR" id="PIRSR600829-2"/>
    </source>
</evidence>
<feature type="transmembrane region" description="Helical" evidence="24">
    <location>
        <begin position="248"/>
        <end position="269"/>
    </location>
</feature>
<evidence type="ECO:0000256" key="4">
    <source>
        <dbReference type="ARBA" id="ARBA00017575"/>
    </source>
</evidence>
<keyword evidence="17 24" id="KW-0472">Membrane</keyword>
<evidence type="ECO:0000256" key="24">
    <source>
        <dbReference type="RuleBase" id="RU363065"/>
    </source>
</evidence>
<keyword evidence="18" id="KW-0594">Phospholipid biosynthesis</keyword>
<feature type="binding site" evidence="22">
    <location>
        <position position="180"/>
    </location>
    <ligand>
        <name>ATP</name>
        <dbReference type="ChEBI" id="CHEBI:30616"/>
    </ligand>
</feature>
<dbReference type="GO" id="GO:0046872">
    <property type="term" value="F:metal ion binding"/>
    <property type="evidence" value="ECO:0007669"/>
    <property type="project" value="UniProtKB-KW"/>
</dbReference>
<evidence type="ECO:0000313" key="27">
    <source>
        <dbReference type="EMBL" id="SEJ96106.1"/>
    </source>
</evidence>
<comment type="similarity">
    <text evidence="2 24">Belongs to the bacterial diacylglycerol kinase family.</text>
</comment>
<evidence type="ECO:0000256" key="15">
    <source>
        <dbReference type="ARBA" id="ARBA00022989"/>
    </source>
</evidence>
<proteinExistence type="inferred from homology"/>
<keyword evidence="15 24" id="KW-1133">Transmembrane helix</keyword>
<dbReference type="PANTHER" id="PTHR34299:SF1">
    <property type="entry name" value="DIACYLGLYCEROL KINASE"/>
    <property type="match status" value="1"/>
</dbReference>
<dbReference type="InterPro" id="IPR000829">
    <property type="entry name" value="DAGK"/>
</dbReference>
<dbReference type="GO" id="GO:0005524">
    <property type="term" value="F:ATP binding"/>
    <property type="evidence" value="ECO:0007669"/>
    <property type="project" value="UniProtKB-KW"/>
</dbReference>